<evidence type="ECO:0000256" key="11">
    <source>
        <dbReference type="SAM" id="Phobius"/>
    </source>
</evidence>
<dbReference type="InterPro" id="IPR024875">
    <property type="entry name" value="Protein_Lines"/>
</dbReference>
<evidence type="ECO:0000256" key="9">
    <source>
        <dbReference type="PROSITE-ProRule" id="PRU00205"/>
    </source>
</evidence>
<comment type="pathway">
    <text evidence="2">Lipid metabolism.</text>
</comment>
<evidence type="ECO:0000313" key="14">
    <source>
        <dbReference type="EMBL" id="KAL1271916.1"/>
    </source>
</evidence>
<keyword evidence="3" id="KW-0808">Transferase</keyword>
<keyword evidence="8" id="KW-0238">DNA-binding</keyword>
<keyword evidence="4 9" id="KW-0812">Transmembrane</keyword>
<feature type="transmembrane region" description="Helical" evidence="11">
    <location>
        <begin position="837"/>
        <end position="856"/>
    </location>
</feature>
<dbReference type="Gene3D" id="1.10.10.60">
    <property type="entry name" value="Homeodomain-like"/>
    <property type="match status" value="1"/>
</dbReference>
<accession>A0ABR3N4X3</accession>
<evidence type="ECO:0000259" key="13">
    <source>
        <dbReference type="PROSITE" id="PS50922"/>
    </source>
</evidence>
<evidence type="ECO:0000256" key="4">
    <source>
        <dbReference type="ARBA" id="ARBA00022692"/>
    </source>
</evidence>
<keyword evidence="8" id="KW-0539">Nucleus</keyword>
<sequence>MNLLAETENSKGYRENWKCFIDHCLIMDASGLDFQGIFGLLRAGSAPSLSSEELASRISSCVSQTANASVPSVTHTDIVCLCLTLTESIIRRLTAQSLPQDATTFYEDVTKRLFGEMNLMEKLVSLLRSQDQLVSHLSAKCMSVYIVNDIRITGGSSWMWTPAYAEVFQKSASSSELDACLWSLTAVIKGVLRGDTGLNQRDVLTKLLSRLDSSIAFLYTNLLTPSTQEPHKREAINLFKTMCEFFDLLEVLNAARLRHGVCSSVQRVIFLQSQALLHIMRADVEYFVKKRALLLLKRSLLRRAGEDWASAEVQSEDHSLMEDTLIMADGVLQEVSAGWLKVVPVKAQASFFGGNCDASLGETQKDDVILRAVSLILLKSLEINIQSPQCKGSQCDIDVCGYLTELMSFLQHHGSLVSPDTHSCSWVSVVFAEQDDDMMESAKTLIGLYLYQKSLSSSVSEVCVWGCNPHCHFILLLRSLSFDHSVLLDFLISSETCFLEYCVRYLKLLREDQTAFCRSCHHIEDCDGVERGTDASIQAPSEMCVVSCNRSSTGNDVPRLVDYGSSDESEEEHVSDRNSGNTEVDSGRTPTVMALEQVRTEHASDSLLGKVFVCLMDLRTAVTRLHNRGLFPYNPTSLLKLLNSIEQQRNMEAEVAVMIGTISEWLWWDRLWLPGNLTWSDLKDEEGLVYARASHLYVTVPFALVFLVVRYLFERLIATPLAASLGVTEKTRYKVEHNVVLEHYFITKSKHPGQADIDGLCKKCSWSSRQVERWFRRRRNQDRPSVLKKFREASWRMVFYLVALIGGIIALHDKPWVYNLREMWNGYPRQSMLESQYWYYIVEMSFYLSLVLRISFDVKRKDFKEQIIHHWATLTLLAFSWCGNYIRVGTLVMLVHDSSDILLE</sequence>
<dbReference type="InterPro" id="IPR032794">
    <property type="entry name" value="LINES_N"/>
</dbReference>
<evidence type="ECO:0000256" key="5">
    <source>
        <dbReference type="ARBA" id="ARBA00022824"/>
    </source>
</evidence>
<feature type="transmembrane region" description="Helical" evidence="11">
    <location>
        <begin position="797"/>
        <end position="817"/>
    </location>
</feature>
<dbReference type="PANTHER" id="PTHR16057:SF1">
    <property type="entry name" value="PROTEIN LINES HOMOLOG 1"/>
    <property type="match status" value="1"/>
</dbReference>
<keyword evidence="15" id="KW-1185">Reference proteome</keyword>
<evidence type="ECO:0000256" key="6">
    <source>
        <dbReference type="ARBA" id="ARBA00022989"/>
    </source>
</evidence>
<evidence type="ECO:0000313" key="15">
    <source>
        <dbReference type="Proteomes" id="UP001558613"/>
    </source>
</evidence>
<dbReference type="CDD" id="cd00086">
    <property type="entry name" value="homeodomain"/>
    <property type="match status" value="1"/>
</dbReference>
<reference evidence="14 15" key="1">
    <citation type="submission" date="2023-09" db="EMBL/GenBank/DDBJ databases">
        <authorList>
            <person name="Wang M."/>
        </authorList>
    </citation>
    <scope>NUCLEOTIDE SEQUENCE [LARGE SCALE GENOMIC DNA]</scope>
    <source>
        <strain evidence="14">GT-2023</strain>
        <tissue evidence="14">Liver</tissue>
    </source>
</reference>
<name>A0ABR3N4X3_9TELE</name>
<dbReference type="InterPro" id="IPR029415">
    <property type="entry name" value="Lines_C"/>
</dbReference>
<gene>
    <name evidence="14" type="ORF">QQF64_030932</name>
</gene>
<evidence type="ECO:0000259" key="12">
    <source>
        <dbReference type="PROSITE" id="PS50071"/>
    </source>
</evidence>
<dbReference type="Pfam" id="PF14695">
    <property type="entry name" value="LINES_C"/>
    <property type="match status" value="1"/>
</dbReference>
<dbReference type="PANTHER" id="PTHR16057">
    <property type="entry name" value="WINS1, 2 PROTEIN"/>
    <property type="match status" value="1"/>
</dbReference>
<evidence type="ECO:0000256" key="10">
    <source>
        <dbReference type="SAM" id="MobiDB-lite"/>
    </source>
</evidence>
<comment type="caution">
    <text evidence="14">The sequence shown here is derived from an EMBL/GenBank/DDBJ whole genome shotgun (WGS) entry which is preliminary data.</text>
</comment>
<dbReference type="Pfam" id="PF14694">
    <property type="entry name" value="LINES_N"/>
    <property type="match status" value="1"/>
</dbReference>
<protein>
    <recommendedName>
        <fullName evidence="16">Homeobox domain-containing protein</fullName>
    </recommendedName>
</protein>
<organism evidence="14 15">
    <name type="scientific">Cirrhinus molitorella</name>
    <name type="common">mud carp</name>
    <dbReference type="NCBI Taxonomy" id="172907"/>
    <lineage>
        <taxon>Eukaryota</taxon>
        <taxon>Metazoa</taxon>
        <taxon>Chordata</taxon>
        <taxon>Craniata</taxon>
        <taxon>Vertebrata</taxon>
        <taxon>Euteleostomi</taxon>
        <taxon>Actinopterygii</taxon>
        <taxon>Neopterygii</taxon>
        <taxon>Teleostei</taxon>
        <taxon>Ostariophysi</taxon>
        <taxon>Cypriniformes</taxon>
        <taxon>Cyprinidae</taxon>
        <taxon>Labeoninae</taxon>
        <taxon>Labeonini</taxon>
        <taxon>Cirrhinus</taxon>
    </lineage>
</organism>
<keyword evidence="6 11" id="KW-1133">Transmembrane helix</keyword>
<proteinExistence type="predicted"/>
<dbReference type="SMART" id="SM00724">
    <property type="entry name" value="TLC"/>
    <property type="match status" value="1"/>
</dbReference>
<evidence type="ECO:0008006" key="16">
    <source>
        <dbReference type="Google" id="ProtNLM"/>
    </source>
</evidence>
<keyword evidence="7 9" id="KW-0472">Membrane</keyword>
<dbReference type="InterPro" id="IPR001356">
    <property type="entry name" value="HD"/>
</dbReference>
<feature type="DNA-binding region" description="Homeobox" evidence="8">
    <location>
        <begin position="726"/>
        <end position="786"/>
    </location>
</feature>
<keyword evidence="5" id="KW-0256">Endoplasmic reticulum</keyword>
<evidence type="ECO:0000256" key="8">
    <source>
        <dbReference type="PROSITE-ProRule" id="PRU00108"/>
    </source>
</evidence>
<keyword evidence="8" id="KW-0371">Homeobox</keyword>
<dbReference type="SUPFAM" id="SSF46689">
    <property type="entry name" value="Homeodomain-like"/>
    <property type="match status" value="1"/>
</dbReference>
<feature type="transmembrane region" description="Helical" evidence="11">
    <location>
        <begin position="868"/>
        <end position="886"/>
    </location>
</feature>
<dbReference type="PROSITE" id="PS50922">
    <property type="entry name" value="TLC"/>
    <property type="match status" value="1"/>
</dbReference>
<dbReference type="InterPro" id="IPR006634">
    <property type="entry name" value="TLC-dom"/>
</dbReference>
<dbReference type="PROSITE" id="PS50071">
    <property type="entry name" value="HOMEOBOX_2"/>
    <property type="match status" value="1"/>
</dbReference>
<evidence type="ECO:0000256" key="1">
    <source>
        <dbReference type="ARBA" id="ARBA00004477"/>
    </source>
</evidence>
<evidence type="ECO:0000256" key="2">
    <source>
        <dbReference type="ARBA" id="ARBA00005189"/>
    </source>
</evidence>
<feature type="domain" description="Homeobox" evidence="12">
    <location>
        <begin position="724"/>
        <end position="785"/>
    </location>
</feature>
<dbReference type="SMART" id="SM00389">
    <property type="entry name" value="HOX"/>
    <property type="match status" value="1"/>
</dbReference>
<dbReference type="Pfam" id="PF03798">
    <property type="entry name" value="TRAM_LAG1_CLN8"/>
    <property type="match status" value="1"/>
</dbReference>
<feature type="transmembrane region" description="Helical" evidence="11">
    <location>
        <begin position="695"/>
        <end position="713"/>
    </location>
</feature>
<dbReference type="Proteomes" id="UP001558613">
    <property type="component" value="Unassembled WGS sequence"/>
</dbReference>
<comment type="subcellular location">
    <subcellularLocation>
        <location evidence="1">Endoplasmic reticulum membrane</location>
        <topology evidence="1">Multi-pass membrane protein</topology>
    </subcellularLocation>
    <subcellularLocation>
        <location evidence="8">Nucleus</location>
    </subcellularLocation>
</comment>
<dbReference type="InterPro" id="IPR009057">
    <property type="entry name" value="Homeodomain-like_sf"/>
</dbReference>
<evidence type="ECO:0000256" key="7">
    <source>
        <dbReference type="ARBA" id="ARBA00023136"/>
    </source>
</evidence>
<evidence type="ECO:0000256" key="3">
    <source>
        <dbReference type="ARBA" id="ARBA00022679"/>
    </source>
</evidence>
<feature type="non-terminal residue" evidence="14">
    <location>
        <position position="904"/>
    </location>
</feature>
<dbReference type="EMBL" id="JAYMGO010000007">
    <property type="protein sequence ID" value="KAL1271916.1"/>
    <property type="molecule type" value="Genomic_DNA"/>
</dbReference>
<feature type="region of interest" description="Disordered" evidence="10">
    <location>
        <begin position="559"/>
        <end position="587"/>
    </location>
</feature>
<feature type="domain" description="TLC" evidence="13">
    <location>
        <begin position="788"/>
        <end position="904"/>
    </location>
</feature>